<dbReference type="SUPFAM" id="SSF161098">
    <property type="entry name" value="MetI-like"/>
    <property type="match status" value="1"/>
</dbReference>
<evidence type="ECO:0000256" key="2">
    <source>
        <dbReference type="ARBA" id="ARBA00022448"/>
    </source>
</evidence>
<comment type="subcellular location">
    <subcellularLocation>
        <location evidence="1 7">Cell membrane</location>
        <topology evidence="1 7">Multi-pass membrane protein</topology>
    </subcellularLocation>
</comment>
<proteinExistence type="inferred from homology"/>
<keyword evidence="3" id="KW-1003">Cell membrane</keyword>
<dbReference type="CDD" id="cd06261">
    <property type="entry name" value="TM_PBP2"/>
    <property type="match status" value="1"/>
</dbReference>
<keyword evidence="6 7" id="KW-0472">Membrane</keyword>
<dbReference type="Gene3D" id="1.10.3720.10">
    <property type="entry name" value="MetI-like"/>
    <property type="match status" value="1"/>
</dbReference>
<feature type="transmembrane region" description="Helical" evidence="7">
    <location>
        <begin position="12"/>
        <end position="33"/>
    </location>
</feature>
<keyword evidence="4 7" id="KW-0812">Transmembrane</keyword>
<dbReference type="InterPro" id="IPR035906">
    <property type="entry name" value="MetI-like_sf"/>
</dbReference>
<sequence length="261" mass="28112">MTATARVPLRERVVDVTVLLIVIVVVWQCAYLWGGEVAMTTPWGTVDFAVRMLGTAEFWDNAEATMSAFAIAMVIAAVGGILIGAILGYNRLAGEVAEPVLVGIYSIPKVTLYPIILLFFGIGVAAEVAFGALHGIIPISLFTMNAVRNIKPVYLKTARVLRLQPRQLLMSVLLPASAPEVFTGLRVGFSLTLIGTLLSEMFGSRRGLGFMLMNAIGLHNMDIIMSVTLVIAVFAGVVNAGLLWVDRRLHRAPVKQSMMGG</sequence>
<dbReference type="Pfam" id="PF00528">
    <property type="entry name" value="BPD_transp_1"/>
    <property type="match status" value="1"/>
</dbReference>
<protein>
    <submittedName>
        <fullName evidence="9">ABC transporter permease subunit</fullName>
    </submittedName>
</protein>
<dbReference type="PROSITE" id="PS50928">
    <property type="entry name" value="ABC_TM1"/>
    <property type="match status" value="1"/>
</dbReference>
<evidence type="ECO:0000313" key="10">
    <source>
        <dbReference type="Proteomes" id="UP001378188"/>
    </source>
</evidence>
<evidence type="ECO:0000256" key="6">
    <source>
        <dbReference type="ARBA" id="ARBA00023136"/>
    </source>
</evidence>
<accession>A0AAW9RVJ0</accession>
<evidence type="ECO:0000256" key="4">
    <source>
        <dbReference type="ARBA" id="ARBA00022692"/>
    </source>
</evidence>
<dbReference type="Proteomes" id="UP001378188">
    <property type="component" value="Unassembled WGS sequence"/>
</dbReference>
<reference evidence="9 10" key="1">
    <citation type="submission" date="2024-02" db="EMBL/GenBank/DDBJ databases">
        <title>Genome analysis and characterization of Microbaculum marinisediminis sp. nov., isolated from marine sediment.</title>
        <authorList>
            <person name="Du Z.-J."/>
            <person name="Ye Y.-Q."/>
            <person name="Zhang Z.-R."/>
            <person name="Yuan S.-M."/>
            <person name="Zhang X.-Y."/>
        </authorList>
    </citation>
    <scope>NUCLEOTIDE SEQUENCE [LARGE SCALE GENOMIC DNA]</scope>
    <source>
        <strain evidence="9 10">SDUM1044001</strain>
    </source>
</reference>
<evidence type="ECO:0000256" key="5">
    <source>
        <dbReference type="ARBA" id="ARBA00022989"/>
    </source>
</evidence>
<dbReference type="InterPro" id="IPR000515">
    <property type="entry name" value="MetI-like"/>
</dbReference>
<dbReference type="GO" id="GO:0005886">
    <property type="term" value="C:plasma membrane"/>
    <property type="evidence" value="ECO:0007669"/>
    <property type="project" value="UniProtKB-SubCell"/>
</dbReference>
<keyword evidence="2 7" id="KW-0813">Transport</keyword>
<gene>
    <name evidence="9" type="ORF">V3328_08635</name>
</gene>
<dbReference type="GO" id="GO:0055085">
    <property type="term" value="P:transmembrane transport"/>
    <property type="evidence" value="ECO:0007669"/>
    <property type="project" value="InterPro"/>
</dbReference>
<feature type="transmembrane region" description="Helical" evidence="7">
    <location>
        <begin position="128"/>
        <end position="147"/>
    </location>
</feature>
<dbReference type="AlphaFoldDB" id="A0AAW9RVJ0"/>
<dbReference type="EMBL" id="JAZHOF010000003">
    <property type="protein sequence ID" value="MEJ8571536.1"/>
    <property type="molecule type" value="Genomic_DNA"/>
</dbReference>
<dbReference type="PANTHER" id="PTHR30151:SF0">
    <property type="entry name" value="ABC TRANSPORTER PERMEASE PROTEIN MJ0413-RELATED"/>
    <property type="match status" value="1"/>
</dbReference>
<feature type="transmembrane region" description="Helical" evidence="7">
    <location>
        <begin position="100"/>
        <end position="122"/>
    </location>
</feature>
<dbReference type="RefSeq" id="WP_340329235.1">
    <property type="nucleotide sequence ID" value="NZ_JAZHOF010000003.1"/>
</dbReference>
<feature type="transmembrane region" description="Helical" evidence="7">
    <location>
        <begin position="68"/>
        <end position="88"/>
    </location>
</feature>
<evidence type="ECO:0000256" key="3">
    <source>
        <dbReference type="ARBA" id="ARBA00022475"/>
    </source>
</evidence>
<name>A0AAW9RVJ0_9HYPH</name>
<feature type="domain" description="ABC transmembrane type-1" evidence="8">
    <location>
        <begin position="62"/>
        <end position="242"/>
    </location>
</feature>
<comment type="similarity">
    <text evidence="7">Belongs to the binding-protein-dependent transport system permease family.</text>
</comment>
<evidence type="ECO:0000259" key="8">
    <source>
        <dbReference type="PROSITE" id="PS50928"/>
    </source>
</evidence>
<keyword evidence="10" id="KW-1185">Reference proteome</keyword>
<organism evidence="9 10">
    <name type="scientific">Microbaculum marinum</name>
    <dbReference type="NCBI Taxonomy" id="1764581"/>
    <lineage>
        <taxon>Bacteria</taxon>
        <taxon>Pseudomonadati</taxon>
        <taxon>Pseudomonadota</taxon>
        <taxon>Alphaproteobacteria</taxon>
        <taxon>Hyphomicrobiales</taxon>
        <taxon>Tepidamorphaceae</taxon>
        <taxon>Microbaculum</taxon>
    </lineage>
</organism>
<evidence type="ECO:0000256" key="7">
    <source>
        <dbReference type="RuleBase" id="RU363032"/>
    </source>
</evidence>
<keyword evidence="5 7" id="KW-1133">Transmembrane helix</keyword>
<evidence type="ECO:0000313" key="9">
    <source>
        <dbReference type="EMBL" id="MEJ8571536.1"/>
    </source>
</evidence>
<evidence type="ECO:0000256" key="1">
    <source>
        <dbReference type="ARBA" id="ARBA00004651"/>
    </source>
</evidence>
<comment type="caution">
    <text evidence="9">The sequence shown here is derived from an EMBL/GenBank/DDBJ whole genome shotgun (WGS) entry which is preliminary data.</text>
</comment>
<feature type="transmembrane region" description="Helical" evidence="7">
    <location>
        <begin position="168"/>
        <end position="198"/>
    </location>
</feature>
<dbReference type="PANTHER" id="PTHR30151">
    <property type="entry name" value="ALKANE SULFONATE ABC TRANSPORTER-RELATED, MEMBRANE SUBUNIT"/>
    <property type="match status" value="1"/>
</dbReference>
<feature type="transmembrane region" description="Helical" evidence="7">
    <location>
        <begin position="223"/>
        <end position="245"/>
    </location>
</feature>